<keyword evidence="8" id="KW-1185">Reference proteome</keyword>
<reference evidence="7" key="2">
    <citation type="submission" date="2025-08" db="UniProtKB">
        <authorList>
            <consortium name="Ensembl"/>
        </authorList>
    </citation>
    <scope>IDENTIFICATION</scope>
</reference>
<organism evidence="7 8">
    <name type="scientific">Ciona savignyi</name>
    <name type="common">Pacific transparent sea squirt</name>
    <dbReference type="NCBI Taxonomy" id="51511"/>
    <lineage>
        <taxon>Eukaryota</taxon>
        <taxon>Metazoa</taxon>
        <taxon>Chordata</taxon>
        <taxon>Tunicata</taxon>
        <taxon>Ascidiacea</taxon>
        <taxon>Phlebobranchia</taxon>
        <taxon>Cionidae</taxon>
        <taxon>Ciona</taxon>
    </lineage>
</organism>
<comment type="subcellular location">
    <subcellularLocation>
        <location evidence="1">Membrane</location>
        <topology evidence="1">Multi-pass membrane protein</topology>
    </subcellularLocation>
</comment>
<dbReference type="InterPro" id="IPR036513">
    <property type="entry name" value="STAS_dom_sf"/>
</dbReference>
<accession>H2ZD18</accession>
<evidence type="ECO:0000256" key="4">
    <source>
        <dbReference type="ARBA" id="ARBA00023136"/>
    </source>
</evidence>
<feature type="transmembrane region" description="Helical" evidence="5">
    <location>
        <begin position="18"/>
        <end position="38"/>
    </location>
</feature>
<dbReference type="HOGENOM" id="CLU_003182_12_2_1"/>
<dbReference type="GeneTree" id="ENSGT01150000286920"/>
<feature type="transmembrane region" description="Helical" evidence="5">
    <location>
        <begin position="275"/>
        <end position="298"/>
    </location>
</feature>
<dbReference type="STRING" id="51511.ENSCSAVP00000015484"/>
<dbReference type="InterPro" id="IPR002645">
    <property type="entry name" value="STAS_dom"/>
</dbReference>
<keyword evidence="3 5" id="KW-1133">Transmembrane helix</keyword>
<dbReference type="eggNOG" id="KOG0236">
    <property type="taxonomic scope" value="Eukaryota"/>
</dbReference>
<evidence type="ECO:0000313" key="8">
    <source>
        <dbReference type="Proteomes" id="UP000007875"/>
    </source>
</evidence>
<evidence type="ECO:0000256" key="5">
    <source>
        <dbReference type="SAM" id="Phobius"/>
    </source>
</evidence>
<dbReference type="CDD" id="cd07042">
    <property type="entry name" value="STAS_SulP_like_sulfate_transporter"/>
    <property type="match status" value="1"/>
</dbReference>
<name>H2ZD18_CIOSA</name>
<evidence type="ECO:0000256" key="3">
    <source>
        <dbReference type="ARBA" id="ARBA00022989"/>
    </source>
</evidence>
<evidence type="ECO:0000256" key="1">
    <source>
        <dbReference type="ARBA" id="ARBA00004141"/>
    </source>
</evidence>
<feature type="domain" description="STAS" evidence="6">
    <location>
        <begin position="451"/>
        <end position="549"/>
    </location>
</feature>
<dbReference type="InterPro" id="IPR011547">
    <property type="entry name" value="SLC26A/SulP_dom"/>
</dbReference>
<evidence type="ECO:0000259" key="6">
    <source>
        <dbReference type="PROSITE" id="PS50801"/>
    </source>
</evidence>
<dbReference type="AlphaFoldDB" id="H2ZD18"/>
<dbReference type="SUPFAM" id="SSF52091">
    <property type="entry name" value="SpoIIaa-like"/>
    <property type="match status" value="1"/>
</dbReference>
<evidence type="ECO:0000256" key="2">
    <source>
        <dbReference type="ARBA" id="ARBA00022692"/>
    </source>
</evidence>
<reference evidence="8" key="1">
    <citation type="submission" date="2003-08" db="EMBL/GenBank/DDBJ databases">
        <authorList>
            <person name="Birren B."/>
            <person name="Nusbaum C."/>
            <person name="Abebe A."/>
            <person name="Abouelleil A."/>
            <person name="Adekoya E."/>
            <person name="Ait-zahra M."/>
            <person name="Allen N."/>
            <person name="Allen T."/>
            <person name="An P."/>
            <person name="Anderson M."/>
            <person name="Anderson S."/>
            <person name="Arachchi H."/>
            <person name="Armbruster J."/>
            <person name="Bachantsang P."/>
            <person name="Baldwin J."/>
            <person name="Barry A."/>
            <person name="Bayul T."/>
            <person name="Blitshsteyn B."/>
            <person name="Bloom T."/>
            <person name="Blye J."/>
            <person name="Boguslavskiy L."/>
            <person name="Borowsky M."/>
            <person name="Boukhgalter B."/>
            <person name="Brunache A."/>
            <person name="Butler J."/>
            <person name="Calixte N."/>
            <person name="Calvo S."/>
            <person name="Camarata J."/>
            <person name="Campo K."/>
            <person name="Chang J."/>
            <person name="Cheshatsang Y."/>
            <person name="Citroen M."/>
            <person name="Collymore A."/>
            <person name="Considine T."/>
            <person name="Cook A."/>
            <person name="Cooke P."/>
            <person name="Corum B."/>
            <person name="Cuomo C."/>
            <person name="David R."/>
            <person name="Dawoe T."/>
            <person name="Degray S."/>
            <person name="Dodge S."/>
            <person name="Dooley K."/>
            <person name="Dorje P."/>
            <person name="Dorjee K."/>
            <person name="Dorris L."/>
            <person name="Duffey N."/>
            <person name="Dupes A."/>
            <person name="Elkins T."/>
            <person name="Engels R."/>
            <person name="Erickson J."/>
            <person name="Farina A."/>
            <person name="Faro S."/>
            <person name="Ferreira P."/>
            <person name="Fischer H."/>
            <person name="Fitzgerald M."/>
            <person name="Foley K."/>
            <person name="Gage D."/>
            <person name="Galagan J."/>
            <person name="Gearin G."/>
            <person name="Gnerre S."/>
            <person name="Gnirke A."/>
            <person name="Goyette A."/>
            <person name="Graham J."/>
            <person name="Grandbois E."/>
            <person name="Gyaltsen K."/>
            <person name="Hafez N."/>
            <person name="Hagopian D."/>
            <person name="Hagos B."/>
            <person name="Hall J."/>
            <person name="Hatcher B."/>
            <person name="Heller A."/>
            <person name="Higgins H."/>
            <person name="Honan T."/>
            <person name="Horn A."/>
            <person name="Houde N."/>
            <person name="Hughes L."/>
            <person name="Hulme W."/>
            <person name="Husby E."/>
            <person name="Iliev I."/>
            <person name="Jaffe D."/>
            <person name="Jones C."/>
            <person name="Kamal M."/>
            <person name="Kamat A."/>
            <person name="Kamvysselis M."/>
            <person name="Karlsson E."/>
            <person name="Kells C."/>
            <person name="Kieu A."/>
            <person name="Kisner P."/>
            <person name="Kodira C."/>
            <person name="Kulbokas E."/>
            <person name="Labutti K."/>
            <person name="Lama D."/>
            <person name="Landers T."/>
            <person name="Leger J."/>
            <person name="Levine S."/>
            <person name="Lewis D."/>
            <person name="Lewis T."/>
            <person name="Lindblad-toh K."/>
            <person name="Liu X."/>
            <person name="Lokyitsang T."/>
            <person name="Lokyitsang Y."/>
            <person name="Lucien O."/>
            <person name="Lui A."/>
            <person name="Ma L.J."/>
            <person name="Mabbitt R."/>
            <person name="Macdonald J."/>
            <person name="Maclean C."/>
            <person name="Major J."/>
            <person name="Manning J."/>
            <person name="Marabella R."/>
            <person name="Maru K."/>
            <person name="Matthews C."/>
            <person name="Mauceli E."/>
            <person name="Mccarthy M."/>
            <person name="Mcdonough S."/>
            <person name="Mcghee T."/>
            <person name="Meldrim J."/>
            <person name="Meneus L."/>
            <person name="Mesirov J."/>
            <person name="Mihalev A."/>
            <person name="Mihova T."/>
            <person name="Mikkelsen T."/>
            <person name="Mlenga V."/>
            <person name="Moru K."/>
            <person name="Mozes J."/>
            <person name="Mulrain L."/>
            <person name="Munson G."/>
            <person name="Naylor J."/>
            <person name="Newes C."/>
            <person name="Nguyen C."/>
            <person name="Nguyen N."/>
            <person name="Nguyen T."/>
            <person name="Nicol R."/>
            <person name="Nielsen C."/>
            <person name="Nizzari M."/>
            <person name="Norbu C."/>
            <person name="Norbu N."/>
            <person name="O'donnell P."/>
            <person name="Okoawo O."/>
            <person name="O'leary S."/>
            <person name="Omotosho B."/>
            <person name="O'neill K."/>
            <person name="Osman S."/>
            <person name="Parker S."/>
            <person name="Perrin D."/>
            <person name="Phunkhang P."/>
            <person name="Piqani B."/>
            <person name="Purcell S."/>
            <person name="Rachupka T."/>
            <person name="Ramasamy U."/>
            <person name="Rameau R."/>
            <person name="Ray V."/>
            <person name="Raymond C."/>
            <person name="Retta R."/>
            <person name="Richardson S."/>
            <person name="Rise C."/>
            <person name="Rodriguez J."/>
            <person name="Rogers J."/>
            <person name="Rogov P."/>
            <person name="Rutman M."/>
            <person name="Schupbach R."/>
            <person name="Seaman C."/>
            <person name="Settipalli S."/>
            <person name="Sharpe T."/>
            <person name="Sheridan J."/>
            <person name="Sherpa N."/>
            <person name="Shi J."/>
            <person name="Smirnov S."/>
            <person name="Smith C."/>
            <person name="Sougnez C."/>
            <person name="Spencer B."/>
            <person name="Stalker J."/>
            <person name="Stange-thomann N."/>
            <person name="Stavropoulos S."/>
            <person name="Stetson K."/>
            <person name="Stone C."/>
            <person name="Stone S."/>
            <person name="Stubbs M."/>
            <person name="Talamas J."/>
            <person name="Tchuinga P."/>
            <person name="Tenzing P."/>
            <person name="Tesfaye S."/>
            <person name="Theodore J."/>
            <person name="Thoulutsang Y."/>
            <person name="Topham K."/>
            <person name="Towey S."/>
            <person name="Tsamla T."/>
            <person name="Tsomo N."/>
            <person name="Vallee D."/>
            <person name="Vassiliev H."/>
            <person name="Venkataraman V."/>
            <person name="Vinson J."/>
            <person name="Vo A."/>
            <person name="Wade C."/>
            <person name="Wang S."/>
            <person name="Wangchuk T."/>
            <person name="Wangdi T."/>
            <person name="Whittaker C."/>
            <person name="Wilkinson J."/>
            <person name="Wu Y."/>
            <person name="Wyman D."/>
            <person name="Yadav S."/>
            <person name="Yang S."/>
            <person name="Yang X."/>
            <person name="Yeager S."/>
            <person name="Yee E."/>
            <person name="Young G."/>
            <person name="Zainoun J."/>
            <person name="Zembeck L."/>
            <person name="Zimmer A."/>
            <person name="Zody M."/>
            <person name="Lander E."/>
        </authorList>
    </citation>
    <scope>NUCLEOTIDE SEQUENCE [LARGE SCALE GENOMIC DNA]</scope>
</reference>
<feature type="transmembrane region" description="Helical" evidence="5">
    <location>
        <begin position="201"/>
        <end position="225"/>
    </location>
</feature>
<dbReference type="Pfam" id="PF01740">
    <property type="entry name" value="STAS"/>
    <property type="match status" value="1"/>
</dbReference>
<feature type="transmembrane region" description="Helical" evidence="5">
    <location>
        <begin position="45"/>
        <end position="62"/>
    </location>
</feature>
<proteinExistence type="predicted"/>
<feature type="transmembrane region" description="Helical" evidence="5">
    <location>
        <begin position="87"/>
        <end position="108"/>
    </location>
</feature>
<sequence>PCILWLPKYNLKWLQSDIIAGLAVGLTVVPQGLAYAQIASLPIQYGLYSSFMGGFIYCIFGTSKDVTLGPTAIMSLLVHTYANGDPVQAVVLTFFCGCVQLFMGIFRLGFIMRFLSVPVVSGFTSAAAITIGLGQVKHILGVKTTSSLFVLEMIETFQNIGKSNPWDILVGVSCIVLLLLLRYGKLDPHVEGTKIERYSRYLMWILSTGRNAVVVIASAAIGYAIHTQHISSCKVTDCITLTGDIKKGLPPFKAPEFTEIKGNDTISIGDMLQSIGSGLAVVPLMGILESIAIGKAFARKEAYNLHVNQELIAIGVANLVSSFVSSYPITGSFSRTAINAQSGVKTPAGGIFTGLLVIFGLAFLTPLFHYIPKAALAAVIITAVLYMVDAATVVHLWRSRKIDLLPLLATFLVCFWQIPYGIIAGVMVSMLMLICPLAFPSLSSSSIMPSLIISIQSGLTFPSVENLYDYIVDTVSTTASKETVSKLILDFQHVSTIDFSVAQTFSELTTYLETLNIQLVVVSARQNVREVLINTSNPDSILFFKDVQE</sequence>
<feature type="transmembrane region" description="Helical" evidence="5">
    <location>
        <begin position="375"/>
        <end position="397"/>
    </location>
</feature>
<keyword evidence="2 5" id="KW-0812">Transmembrane</keyword>
<dbReference type="Proteomes" id="UP000007875">
    <property type="component" value="Unassembled WGS sequence"/>
</dbReference>
<dbReference type="Pfam" id="PF00916">
    <property type="entry name" value="Sulfate_transp"/>
    <property type="match status" value="1"/>
</dbReference>
<feature type="transmembrane region" description="Helical" evidence="5">
    <location>
        <begin position="349"/>
        <end position="368"/>
    </location>
</feature>
<dbReference type="PANTHER" id="PTHR11814">
    <property type="entry name" value="SULFATE TRANSPORTER"/>
    <property type="match status" value="1"/>
</dbReference>
<dbReference type="InParanoid" id="H2ZD18"/>
<keyword evidence="4 5" id="KW-0472">Membrane</keyword>
<dbReference type="GO" id="GO:0055085">
    <property type="term" value="P:transmembrane transport"/>
    <property type="evidence" value="ECO:0007669"/>
    <property type="project" value="InterPro"/>
</dbReference>
<feature type="transmembrane region" description="Helical" evidence="5">
    <location>
        <begin position="163"/>
        <end position="181"/>
    </location>
</feature>
<dbReference type="GO" id="GO:0016020">
    <property type="term" value="C:membrane"/>
    <property type="evidence" value="ECO:0007669"/>
    <property type="project" value="UniProtKB-SubCell"/>
</dbReference>
<feature type="transmembrane region" description="Helical" evidence="5">
    <location>
        <begin position="115"/>
        <end position="136"/>
    </location>
</feature>
<dbReference type="Ensembl" id="ENSCSAVT00000015662.1">
    <property type="protein sequence ID" value="ENSCSAVP00000015484.1"/>
    <property type="gene ID" value="ENSCSAVG00000009086.1"/>
</dbReference>
<evidence type="ECO:0000313" key="7">
    <source>
        <dbReference type="Ensembl" id="ENSCSAVP00000015484.1"/>
    </source>
</evidence>
<protein>
    <recommendedName>
        <fullName evidence="6">STAS domain-containing protein</fullName>
    </recommendedName>
</protein>
<dbReference type="Gene3D" id="3.30.750.24">
    <property type="entry name" value="STAS domain"/>
    <property type="match status" value="1"/>
</dbReference>
<dbReference type="NCBIfam" id="TIGR00815">
    <property type="entry name" value="sulP"/>
    <property type="match status" value="1"/>
</dbReference>
<dbReference type="InterPro" id="IPR001902">
    <property type="entry name" value="SLC26A/SulP_fam"/>
</dbReference>
<dbReference type="PROSITE" id="PS50801">
    <property type="entry name" value="STAS"/>
    <property type="match status" value="1"/>
</dbReference>
<reference evidence="7" key="3">
    <citation type="submission" date="2025-09" db="UniProtKB">
        <authorList>
            <consortium name="Ensembl"/>
        </authorList>
    </citation>
    <scope>IDENTIFICATION</scope>
</reference>
<dbReference type="OMA" id="IPETAGF"/>